<keyword evidence="4" id="KW-0717">Septation</keyword>
<dbReference type="HAMAP" id="MF_00909">
    <property type="entry name" value="FtsZ"/>
    <property type="match status" value="1"/>
</dbReference>
<comment type="function">
    <text evidence="4">Essential cell division protein that forms a contractile ring structure (Z ring) at the future cell division site. The regulation of the ring assembly controls the timing and the location of cell division. One of the functions of the FtsZ ring is to recruit other cell division proteins to the septum to produce a new cell wall between the dividing cells. Binds GTP and shows GTPase activity.</text>
</comment>
<dbReference type="InterPro" id="IPR008280">
    <property type="entry name" value="Tub_FtsZ_C"/>
</dbReference>
<evidence type="ECO:0000313" key="9">
    <source>
        <dbReference type="EMBL" id="PIR47611.1"/>
    </source>
</evidence>
<accession>A0A2H0RM32</accession>
<keyword evidence="2 4" id="KW-0547">Nucleotide-binding</keyword>
<evidence type="ECO:0000256" key="2">
    <source>
        <dbReference type="ARBA" id="ARBA00022741"/>
    </source>
</evidence>
<dbReference type="InterPro" id="IPR024757">
    <property type="entry name" value="FtsZ_C"/>
</dbReference>
<dbReference type="Pfam" id="PF00091">
    <property type="entry name" value="Tubulin"/>
    <property type="match status" value="1"/>
</dbReference>
<dbReference type="EMBL" id="PCYM01000005">
    <property type="protein sequence ID" value="PIR47611.1"/>
    <property type="molecule type" value="Genomic_DNA"/>
</dbReference>
<dbReference type="SUPFAM" id="SSF52490">
    <property type="entry name" value="Tubulin nucleotide-binding domain-like"/>
    <property type="match status" value="1"/>
</dbReference>
<sequence length="418" mass="43557">MAEVKPQIETFAKIKVIGVGGGGNSVVNRMVASGVKGVEYIAINTDAQALHHSAAQIKLAIGKSVARGLGAGMNPEIGYRAAEESQNEIRNAINGADMVFITAGLGGGTGSGAAPHVAKLARDVGALTVAVVTKPFTFEGAQRKRIADEAYENLSAHVDTIITIPNDRVLQIIDKKTSLVDAFQIVDDVLRQGVQGISDLITIPGLINVDFADVKAIMSNAGSALMGIGSASGENRAVEAAKQAIASPLLEISIEGAKGILFTITGSADLGMHEVAEAAKVVTGSADDDARVIFGANISSALTDEVIITVVATGFEGNEMTSAVYGTSVVPVAGTWTPPVTRVRPTMERPQQRMMEDLEPTPSPMTKRVSSDESAARKAMPSDPIVAPAPVHTTSSSEDQASDEDSIDIPAFIRKKMM</sequence>
<reference evidence="9 10" key="1">
    <citation type="submission" date="2017-09" db="EMBL/GenBank/DDBJ databases">
        <title>Depth-based differentiation of microbial function through sediment-hosted aquifers and enrichment of novel symbionts in the deep terrestrial subsurface.</title>
        <authorList>
            <person name="Probst A.J."/>
            <person name="Ladd B."/>
            <person name="Jarett J.K."/>
            <person name="Geller-Mcgrath D.E."/>
            <person name="Sieber C.M."/>
            <person name="Emerson J.B."/>
            <person name="Anantharaman K."/>
            <person name="Thomas B.C."/>
            <person name="Malmstrom R."/>
            <person name="Stieglmeier M."/>
            <person name="Klingl A."/>
            <person name="Woyke T."/>
            <person name="Ryan C.M."/>
            <person name="Banfield J.F."/>
        </authorList>
    </citation>
    <scope>NUCLEOTIDE SEQUENCE [LARGE SCALE GENOMIC DNA]</scope>
    <source>
        <strain evidence="9">CG10_big_fil_rev_8_21_14_0_10_50_16</strain>
    </source>
</reference>
<dbReference type="GO" id="GO:0007017">
    <property type="term" value="P:microtubule-based process"/>
    <property type="evidence" value="ECO:0007669"/>
    <property type="project" value="InterPro"/>
</dbReference>
<dbReference type="GO" id="GO:0005874">
    <property type="term" value="C:microtubule"/>
    <property type="evidence" value="ECO:0007669"/>
    <property type="project" value="InterPro"/>
</dbReference>
<keyword evidence="4" id="KW-0963">Cytoplasm</keyword>
<dbReference type="SMART" id="SM00865">
    <property type="entry name" value="Tubulin_C"/>
    <property type="match status" value="1"/>
</dbReference>
<feature type="region of interest" description="Disordered" evidence="6">
    <location>
        <begin position="353"/>
        <end position="418"/>
    </location>
</feature>
<keyword evidence="3 4" id="KW-0342">GTP-binding</keyword>
<evidence type="ECO:0000259" key="7">
    <source>
        <dbReference type="SMART" id="SM00864"/>
    </source>
</evidence>
<dbReference type="Pfam" id="PF12327">
    <property type="entry name" value="FtsZ_C"/>
    <property type="match status" value="1"/>
</dbReference>
<dbReference type="NCBIfam" id="TIGR00065">
    <property type="entry name" value="ftsZ"/>
    <property type="match status" value="1"/>
</dbReference>
<feature type="binding site" evidence="4">
    <location>
        <begin position="108"/>
        <end position="110"/>
    </location>
    <ligand>
        <name>GTP</name>
        <dbReference type="ChEBI" id="CHEBI:37565"/>
    </ligand>
</feature>
<dbReference type="GO" id="GO:0005525">
    <property type="term" value="F:GTP binding"/>
    <property type="evidence" value="ECO:0007669"/>
    <property type="project" value="UniProtKB-UniRule"/>
</dbReference>
<dbReference type="InterPro" id="IPR003008">
    <property type="entry name" value="Tubulin_FtsZ_GTPase"/>
</dbReference>
<proteinExistence type="inferred from homology"/>
<dbReference type="InterPro" id="IPR000158">
    <property type="entry name" value="Cell_div_FtsZ"/>
</dbReference>
<dbReference type="FunFam" id="3.40.50.1440:FF:000001">
    <property type="entry name" value="Cell division protein FtsZ"/>
    <property type="match status" value="1"/>
</dbReference>
<feature type="domain" description="Tubulin/FtsZ 2-layer sandwich" evidence="8">
    <location>
        <begin position="207"/>
        <end position="324"/>
    </location>
</feature>
<dbReference type="InterPro" id="IPR017975">
    <property type="entry name" value="Tubulin_CS"/>
</dbReference>
<dbReference type="GO" id="GO:0005737">
    <property type="term" value="C:cytoplasm"/>
    <property type="evidence" value="ECO:0007669"/>
    <property type="project" value="UniProtKB-SubCell"/>
</dbReference>
<dbReference type="PRINTS" id="PR00423">
    <property type="entry name" value="CELLDVISFTSZ"/>
</dbReference>
<dbReference type="PANTHER" id="PTHR30314:SF3">
    <property type="entry name" value="MITOCHONDRIAL DIVISION PROTEIN FSZA"/>
    <property type="match status" value="1"/>
</dbReference>
<feature type="binding site" evidence="4">
    <location>
        <position position="143"/>
    </location>
    <ligand>
        <name>GTP</name>
        <dbReference type="ChEBI" id="CHEBI:37565"/>
    </ligand>
</feature>
<evidence type="ECO:0000256" key="1">
    <source>
        <dbReference type="ARBA" id="ARBA00009690"/>
    </source>
</evidence>
<comment type="subunit">
    <text evidence="4">Homodimer. Polymerizes to form a dynamic ring structure in a strictly GTP-dependent manner. Interacts directly with several other division proteins.</text>
</comment>
<feature type="domain" description="Tubulin/FtsZ GTPase" evidence="7">
    <location>
        <begin position="13"/>
        <end position="205"/>
    </location>
</feature>
<dbReference type="Proteomes" id="UP000230084">
    <property type="component" value="Unassembled WGS sequence"/>
</dbReference>
<comment type="subcellular location">
    <subcellularLocation>
        <location evidence="4">Cytoplasm</location>
    </subcellularLocation>
    <text evidence="4">Assembles at midcell at the inner surface of the cytoplasmic membrane.</text>
</comment>
<dbReference type="SUPFAM" id="SSF55307">
    <property type="entry name" value="Tubulin C-terminal domain-like"/>
    <property type="match status" value="1"/>
</dbReference>
<evidence type="ECO:0000256" key="4">
    <source>
        <dbReference type="HAMAP-Rule" id="MF_00909"/>
    </source>
</evidence>
<feature type="binding site" evidence="4">
    <location>
        <position position="187"/>
    </location>
    <ligand>
        <name>GTP</name>
        <dbReference type="ChEBI" id="CHEBI:37565"/>
    </ligand>
</feature>
<evidence type="ECO:0000256" key="6">
    <source>
        <dbReference type="SAM" id="MobiDB-lite"/>
    </source>
</evidence>
<dbReference type="Gene3D" id="3.40.50.1440">
    <property type="entry name" value="Tubulin/FtsZ, GTPase domain"/>
    <property type="match status" value="1"/>
</dbReference>
<evidence type="ECO:0000256" key="3">
    <source>
        <dbReference type="ARBA" id="ARBA00023134"/>
    </source>
</evidence>
<evidence type="ECO:0000259" key="8">
    <source>
        <dbReference type="SMART" id="SM00865"/>
    </source>
</evidence>
<comment type="caution">
    <text evidence="4">Lacks conserved residue(s) required for the propagation of feature annotation.</text>
</comment>
<dbReference type="InterPro" id="IPR018316">
    <property type="entry name" value="Tubulin/FtsZ_2-layer-sand-dom"/>
</dbReference>
<dbReference type="InterPro" id="IPR037103">
    <property type="entry name" value="Tubulin/FtsZ-like_C"/>
</dbReference>
<gene>
    <name evidence="4" type="primary">ftsZ</name>
    <name evidence="9" type="ORF">COV06_02925</name>
</gene>
<dbReference type="SMART" id="SM00864">
    <property type="entry name" value="Tubulin"/>
    <property type="match status" value="1"/>
</dbReference>
<evidence type="ECO:0000313" key="10">
    <source>
        <dbReference type="Proteomes" id="UP000230084"/>
    </source>
</evidence>
<dbReference type="GO" id="GO:0003924">
    <property type="term" value="F:GTPase activity"/>
    <property type="evidence" value="ECO:0007669"/>
    <property type="project" value="UniProtKB-UniRule"/>
</dbReference>
<name>A0A2H0RM32_9BACT</name>
<organism evidence="9 10">
    <name type="scientific">Candidatus Uhrbacteria bacterium CG10_big_fil_rev_8_21_14_0_10_50_16</name>
    <dbReference type="NCBI Taxonomy" id="1975039"/>
    <lineage>
        <taxon>Bacteria</taxon>
        <taxon>Candidatus Uhriibacteriota</taxon>
    </lineage>
</organism>
<dbReference type="PROSITE" id="PS00227">
    <property type="entry name" value="TUBULIN"/>
    <property type="match status" value="1"/>
</dbReference>
<protein>
    <recommendedName>
        <fullName evidence="4 5">Cell division protein FtsZ</fullName>
    </recommendedName>
</protein>
<dbReference type="GO" id="GO:0032153">
    <property type="term" value="C:cell division site"/>
    <property type="evidence" value="ECO:0007669"/>
    <property type="project" value="UniProtKB-UniRule"/>
</dbReference>
<dbReference type="PANTHER" id="PTHR30314">
    <property type="entry name" value="CELL DIVISION PROTEIN FTSZ-RELATED"/>
    <property type="match status" value="1"/>
</dbReference>
<dbReference type="GO" id="GO:0000917">
    <property type="term" value="P:division septum assembly"/>
    <property type="evidence" value="ECO:0007669"/>
    <property type="project" value="UniProtKB-KW"/>
</dbReference>
<feature type="binding site" evidence="4">
    <location>
        <position position="139"/>
    </location>
    <ligand>
        <name>GTP</name>
        <dbReference type="ChEBI" id="CHEBI:37565"/>
    </ligand>
</feature>
<dbReference type="InterPro" id="IPR036525">
    <property type="entry name" value="Tubulin/FtsZ_GTPase_sf"/>
</dbReference>
<keyword evidence="4" id="KW-0131">Cell cycle</keyword>
<comment type="caution">
    <text evidence="9">The sequence shown here is derived from an EMBL/GenBank/DDBJ whole genome shotgun (WGS) entry which is preliminary data.</text>
</comment>
<dbReference type="InterPro" id="IPR045061">
    <property type="entry name" value="FtsZ/CetZ"/>
</dbReference>
<dbReference type="CDD" id="cd02201">
    <property type="entry name" value="FtsZ_type1"/>
    <property type="match status" value="1"/>
</dbReference>
<keyword evidence="4 9" id="KW-0132">Cell division</keyword>
<dbReference type="GO" id="GO:0051258">
    <property type="term" value="P:protein polymerization"/>
    <property type="evidence" value="ECO:0007669"/>
    <property type="project" value="UniProtKB-UniRule"/>
</dbReference>
<comment type="similarity">
    <text evidence="1 4">Belongs to the FtsZ family.</text>
</comment>
<dbReference type="AlphaFoldDB" id="A0A2H0RM32"/>
<dbReference type="Gene3D" id="3.30.1330.20">
    <property type="entry name" value="Tubulin/FtsZ, C-terminal domain"/>
    <property type="match status" value="1"/>
</dbReference>
<evidence type="ECO:0000256" key="5">
    <source>
        <dbReference type="NCBIfam" id="TIGR00065"/>
    </source>
</evidence>
<dbReference type="GO" id="GO:0043093">
    <property type="term" value="P:FtsZ-dependent cytokinesis"/>
    <property type="evidence" value="ECO:0007669"/>
    <property type="project" value="UniProtKB-UniRule"/>
</dbReference>